<reference evidence="1 2" key="1">
    <citation type="submission" date="2023-04" db="EMBL/GenBank/DDBJ databases">
        <title>Jannaschia ovalis sp. nov., a marine bacterium isolated from sea tidal flat.</title>
        <authorList>
            <person name="Kwon D.Y."/>
            <person name="Kim J.-J."/>
        </authorList>
    </citation>
    <scope>NUCLEOTIDE SEQUENCE [LARGE SCALE GENOMIC DNA]</scope>
    <source>
        <strain evidence="1 2">GRR-S6-38</strain>
    </source>
</reference>
<organism evidence="1 2">
    <name type="scientific">Jannaschia ovalis</name>
    <dbReference type="NCBI Taxonomy" id="3038773"/>
    <lineage>
        <taxon>Bacteria</taxon>
        <taxon>Pseudomonadati</taxon>
        <taxon>Pseudomonadota</taxon>
        <taxon>Alphaproteobacteria</taxon>
        <taxon>Rhodobacterales</taxon>
        <taxon>Roseobacteraceae</taxon>
        <taxon>Jannaschia</taxon>
    </lineage>
</organism>
<dbReference type="Proteomes" id="UP001243420">
    <property type="component" value="Chromosome"/>
</dbReference>
<proteinExistence type="predicted"/>
<protein>
    <submittedName>
        <fullName evidence="1">Uncharacterized protein</fullName>
    </submittedName>
</protein>
<keyword evidence="2" id="KW-1185">Reference proteome</keyword>
<evidence type="ECO:0000313" key="1">
    <source>
        <dbReference type="EMBL" id="WGH77688.1"/>
    </source>
</evidence>
<sequence>MTEPRIIRIEGVRFEVLDACFEGVVICREANGVLTRRRLAVPGDPSWTHSQAVRALKRQVHAT</sequence>
<dbReference type="EMBL" id="CP122537">
    <property type="protein sequence ID" value="WGH77688.1"/>
    <property type="molecule type" value="Genomic_DNA"/>
</dbReference>
<accession>A0ABY8LBB7</accession>
<name>A0ABY8LBB7_9RHOB</name>
<gene>
    <name evidence="1" type="ORF">P8627_11645</name>
</gene>
<evidence type="ECO:0000313" key="2">
    <source>
        <dbReference type="Proteomes" id="UP001243420"/>
    </source>
</evidence>
<dbReference type="RefSeq" id="WP_279964279.1">
    <property type="nucleotide sequence ID" value="NZ_CP122537.1"/>
</dbReference>